<dbReference type="SUPFAM" id="SSF103657">
    <property type="entry name" value="BAR/IMD domain-like"/>
    <property type="match status" value="1"/>
</dbReference>
<dbReference type="Gene3D" id="2.30.30.40">
    <property type="entry name" value="SH3 Domains"/>
    <property type="match status" value="1"/>
</dbReference>
<dbReference type="PROSITE" id="PS50002">
    <property type="entry name" value="SH3"/>
    <property type="match status" value="1"/>
</dbReference>
<evidence type="ECO:0000313" key="7">
    <source>
        <dbReference type="Proteomes" id="UP001527925"/>
    </source>
</evidence>
<dbReference type="SMART" id="SM00721">
    <property type="entry name" value="BAR"/>
    <property type="match status" value="1"/>
</dbReference>
<dbReference type="SUPFAM" id="SSF50044">
    <property type="entry name" value="SH3-domain"/>
    <property type="match status" value="1"/>
</dbReference>
<proteinExistence type="predicted"/>
<feature type="region of interest" description="Disordered" evidence="3">
    <location>
        <begin position="365"/>
        <end position="399"/>
    </location>
</feature>
<dbReference type="Pfam" id="PF03114">
    <property type="entry name" value="BAR"/>
    <property type="match status" value="1"/>
</dbReference>
<evidence type="ECO:0008006" key="8">
    <source>
        <dbReference type="Google" id="ProtNLM"/>
    </source>
</evidence>
<feature type="domain" description="BAR" evidence="5">
    <location>
        <begin position="16"/>
        <end position="240"/>
    </location>
</feature>
<dbReference type="Pfam" id="PF00018">
    <property type="entry name" value="SH3_1"/>
    <property type="match status" value="1"/>
</dbReference>
<dbReference type="Gene3D" id="1.20.1270.60">
    <property type="entry name" value="Arfaptin homology (AH) domain/BAR domain"/>
    <property type="match status" value="1"/>
</dbReference>
<keyword evidence="1 2" id="KW-0728">SH3 domain</keyword>
<organism evidence="6 7">
    <name type="scientific">Polyrhizophydium stewartii</name>
    <dbReference type="NCBI Taxonomy" id="2732419"/>
    <lineage>
        <taxon>Eukaryota</taxon>
        <taxon>Fungi</taxon>
        <taxon>Fungi incertae sedis</taxon>
        <taxon>Chytridiomycota</taxon>
        <taxon>Chytridiomycota incertae sedis</taxon>
        <taxon>Chytridiomycetes</taxon>
        <taxon>Rhizophydiales</taxon>
        <taxon>Rhizophydiales incertae sedis</taxon>
        <taxon>Polyrhizophydium</taxon>
    </lineage>
</organism>
<evidence type="ECO:0000259" key="4">
    <source>
        <dbReference type="PROSITE" id="PS50002"/>
    </source>
</evidence>
<evidence type="ECO:0000259" key="5">
    <source>
        <dbReference type="PROSITE" id="PS51021"/>
    </source>
</evidence>
<dbReference type="InterPro" id="IPR050670">
    <property type="entry name" value="STAM"/>
</dbReference>
<feature type="region of interest" description="Disordered" evidence="3">
    <location>
        <begin position="231"/>
        <end position="259"/>
    </location>
</feature>
<dbReference type="EMBL" id="JADGIZ020000145">
    <property type="protein sequence ID" value="KAL2911162.1"/>
    <property type="molecule type" value="Genomic_DNA"/>
</dbReference>
<dbReference type="InterPro" id="IPR036028">
    <property type="entry name" value="SH3-like_dom_sf"/>
</dbReference>
<dbReference type="PRINTS" id="PR00452">
    <property type="entry name" value="SH3DOMAIN"/>
</dbReference>
<dbReference type="Proteomes" id="UP001527925">
    <property type="component" value="Unassembled WGS sequence"/>
</dbReference>
<gene>
    <name evidence="6" type="ORF">HK105_209370</name>
</gene>
<reference evidence="6 7" key="1">
    <citation type="submission" date="2023-09" db="EMBL/GenBank/DDBJ databases">
        <title>Pangenome analysis of Batrachochytrium dendrobatidis and related Chytrids.</title>
        <authorList>
            <person name="Yacoub M.N."/>
            <person name="Stajich J.E."/>
            <person name="James T.Y."/>
        </authorList>
    </citation>
    <scope>NUCLEOTIDE SEQUENCE [LARGE SCALE GENOMIC DNA]</scope>
    <source>
        <strain evidence="6 7">JEL0888</strain>
    </source>
</reference>
<feature type="region of interest" description="Disordered" evidence="3">
    <location>
        <begin position="445"/>
        <end position="465"/>
    </location>
</feature>
<dbReference type="PANTHER" id="PTHR45929:SF3">
    <property type="entry name" value="JAK PATHWAY SIGNAL TRANSDUCTION ADAPTOR MOLECULE"/>
    <property type="match status" value="1"/>
</dbReference>
<protein>
    <recommendedName>
        <fullName evidence="8">BAR-domain-containing protein</fullName>
    </recommendedName>
</protein>
<dbReference type="CDD" id="cd00174">
    <property type="entry name" value="SH3"/>
    <property type="match status" value="1"/>
</dbReference>
<dbReference type="SMART" id="SM00326">
    <property type="entry name" value="SH3"/>
    <property type="match status" value="1"/>
</dbReference>
<dbReference type="PROSITE" id="PS51021">
    <property type="entry name" value="BAR"/>
    <property type="match status" value="1"/>
</dbReference>
<evidence type="ECO:0000313" key="6">
    <source>
        <dbReference type="EMBL" id="KAL2911162.1"/>
    </source>
</evidence>
<keyword evidence="7" id="KW-1185">Reference proteome</keyword>
<feature type="compositionally biased region" description="Polar residues" evidence="3">
    <location>
        <begin position="448"/>
        <end position="464"/>
    </location>
</feature>
<evidence type="ECO:0000256" key="3">
    <source>
        <dbReference type="SAM" id="MobiDB-lite"/>
    </source>
</evidence>
<dbReference type="InterPro" id="IPR027267">
    <property type="entry name" value="AH/BAR_dom_sf"/>
</dbReference>
<dbReference type="PANTHER" id="PTHR45929">
    <property type="entry name" value="JAK PATHWAY SIGNAL TRANSDUCTION ADAPTOR MOLECULE"/>
    <property type="match status" value="1"/>
</dbReference>
<dbReference type="InterPro" id="IPR001452">
    <property type="entry name" value="SH3_domain"/>
</dbReference>
<evidence type="ECO:0000256" key="2">
    <source>
        <dbReference type="PROSITE-ProRule" id="PRU00192"/>
    </source>
</evidence>
<feature type="domain" description="SH3" evidence="4">
    <location>
        <begin position="310"/>
        <end position="372"/>
    </location>
</feature>
<comment type="caution">
    <text evidence="6">The sequence shown here is derived from an EMBL/GenBank/DDBJ whole genome shotgun (WGS) entry which is preliminary data.</text>
</comment>
<name>A0ABR4MV61_9FUNG</name>
<sequence length="517" mass="55567">MSLLGKKIGQFRQWTGEKLGNTQRTETSDEFKRLEADTEIRRANLERLHGSLDAWNKTMTKLPSITATERTQRTPLQGLSHAMTTFGSSLPHDSVYGRTLLKVGQVHEEIALEELQLASEVRDGIFSNLTLTMDSVKEYQHLRKKLENRRLDFDAKLNKVQKSKKESPELEEETRVCQAKYEESLTSITEKMIDINTDTESDLQDILQLIDYELAFHQKAAQMLSELRESLADLPRQPRPTTAGVPRSRNGSSSGGAEAIERRSTIAGIALAASSSRSEHDLNTSSSSIGRASTLATRALPPTPPVAASRSLKRVKVLFDFDAEGDGELTIRTGEIINVLAEIDEGWWEGEIMDGTGRKGMFPSNYCEVIQSSPPVPGRSGRSSAAPGDQPSGGLSGSLGSLAISGSQSGFGSRMAQSHSLGSLSNANVTPAQATSAFTAAARASQSLPVSRNVTPPRSSTTVGFSGPSAGSMGAAMAAASAIASANTAPPCALCGCNEFVPHAFKQGQCNNCYHKH</sequence>
<dbReference type="InterPro" id="IPR004148">
    <property type="entry name" value="BAR_dom"/>
</dbReference>
<evidence type="ECO:0000256" key="1">
    <source>
        <dbReference type="ARBA" id="ARBA00022443"/>
    </source>
</evidence>
<accession>A0ABR4MV61</accession>